<dbReference type="EMBL" id="GBRH01201291">
    <property type="protein sequence ID" value="JAD96604.1"/>
    <property type="molecule type" value="Transcribed_RNA"/>
</dbReference>
<accession>A0A0A9N1A1</accession>
<protein>
    <submittedName>
        <fullName evidence="2">Uncharacterized protein</fullName>
    </submittedName>
</protein>
<dbReference type="AlphaFoldDB" id="A0A0A9N1A1"/>
<reference evidence="2" key="1">
    <citation type="submission" date="2014-09" db="EMBL/GenBank/DDBJ databases">
        <authorList>
            <person name="Magalhaes I.L.F."/>
            <person name="Oliveira U."/>
            <person name="Santos F.R."/>
            <person name="Vidigal T.H.D.A."/>
            <person name="Brescovit A.D."/>
            <person name="Santos A.J."/>
        </authorList>
    </citation>
    <scope>NUCLEOTIDE SEQUENCE</scope>
    <source>
        <tissue evidence="2">Shoot tissue taken approximately 20 cm above the soil surface</tissue>
    </source>
</reference>
<feature type="compositionally biased region" description="Basic and acidic residues" evidence="1">
    <location>
        <begin position="8"/>
        <end position="17"/>
    </location>
</feature>
<organism evidence="2">
    <name type="scientific">Arundo donax</name>
    <name type="common">Giant reed</name>
    <name type="synonym">Donax arundinaceus</name>
    <dbReference type="NCBI Taxonomy" id="35708"/>
    <lineage>
        <taxon>Eukaryota</taxon>
        <taxon>Viridiplantae</taxon>
        <taxon>Streptophyta</taxon>
        <taxon>Embryophyta</taxon>
        <taxon>Tracheophyta</taxon>
        <taxon>Spermatophyta</taxon>
        <taxon>Magnoliopsida</taxon>
        <taxon>Liliopsida</taxon>
        <taxon>Poales</taxon>
        <taxon>Poaceae</taxon>
        <taxon>PACMAD clade</taxon>
        <taxon>Arundinoideae</taxon>
        <taxon>Arundineae</taxon>
        <taxon>Arundo</taxon>
    </lineage>
</organism>
<feature type="compositionally biased region" description="Gly residues" evidence="1">
    <location>
        <begin position="18"/>
        <end position="27"/>
    </location>
</feature>
<feature type="region of interest" description="Disordered" evidence="1">
    <location>
        <begin position="1"/>
        <end position="27"/>
    </location>
</feature>
<reference evidence="2" key="2">
    <citation type="journal article" date="2015" name="Data Brief">
        <title>Shoot transcriptome of the giant reed, Arundo donax.</title>
        <authorList>
            <person name="Barrero R.A."/>
            <person name="Guerrero F.D."/>
            <person name="Moolhuijzen P."/>
            <person name="Goolsby J.A."/>
            <person name="Tidwell J."/>
            <person name="Bellgard S.E."/>
            <person name="Bellgard M.I."/>
        </authorList>
    </citation>
    <scope>NUCLEOTIDE SEQUENCE</scope>
    <source>
        <tissue evidence="2">Shoot tissue taken approximately 20 cm above the soil surface</tissue>
    </source>
</reference>
<proteinExistence type="predicted"/>
<sequence length="27" mass="3030">MICTNQHNTHDDMDDRIGGLGNVDGDW</sequence>
<evidence type="ECO:0000256" key="1">
    <source>
        <dbReference type="SAM" id="MobiDB-lite"/>
    </source>
</evidence>
<evidence type="ECO:0000313" key="2">
    <source>
        <dbReference type="EMBL" id="JAD96604.1"/>
    </source>
</evidence>
<name>A0A0A9N1A1_ARUDO</name>